<keyword evidence="3" id="KW-1185">Reference proteome</keyword>
<dbReference type="OMA" id="WENDVID"/>
<dbReference type="PANTHER" id="PTHR20835">
    <property type="entry name" value="E3 UBIQUITIN-PROTEIN LIGASE PPP1R11-RELATED"/>
    <property type="match status" value="1"/>
</dbReference>
<dbReference type="AlphaFoldDB" id="A0A0P1A801"/>
<sequence>MNIATREDVVTEVVTEVAATNSPAGTAPVYRIELQPRPHVSFDESVVDNEHLGRRRSNKCCIFHKKRDFDESSSDSSDSDDSQSESEAHQHSRDCKQKRWLNPKKTKKSASLPSSSSKEEMSTPEKPPSSRHSNTVEPCKGIKK</sequence>
<protein>
    <submittedName>
        <fullName evidence="2">Uncharacterized conserved protein</fullName>
    </submittedName>
</protein>
<dbReference type="EMBL" id="CCYD01000178">
    <property type="protein sequence ID" value="CEG36314.1"/>
    <property type="molecule type" value="Genomic_DNA"/>
</dbReference>
<dbReference type="STRING" id="4781.A0A0P1A801"/>
<dbReference type="GO" id="GO:0005634">
    <property type="term" value="C:nucleus"/>
    <property type="evidence" value="ECO:0007669"/>
    <property type="project" value="TreeGrafter"/>
</dbReference>
<dbReference type="PANTHER" id="PTHR20835:SF0">
    <property type="entry name" value="E3 UBIQUITIN-PROTEIN LIGASE PPP1R11"/>
    <property type="match status" value="1"/>
</dbReference>
<evidence type="ECO:0000313" key="2">
    <source>
        <dbReference type="EMBL" id="CEG36314.1"/>
    </source>
</evidence>
<reference evidence="3" key="1">
    <citation type="submission" date="2014-09" db="EMBL/GenBank/DDBJ databases">
        <authorList>
            <person name="Sharma Rahul"/>
            <person name="Thines Marco"/>
        </authorList>
    </citation>
    <scope>NUCLEOTIDE SEQUENCE [LARGE SCALE GENOMIC DNA]</scope>
</reference>
<dbReference type="InterPro" id="IPR011107">
    <property type="entry name" value="PPI_Ypi1"/>
</dbReference>
<dbReference type="GO" id="GO:0008157">
    <property type="term" value="F:protein phosphatase 1 binding"/>
    <property type="evidence" value="ECO:0007669"/>
    <property type="project" value="TreeGrafter"/>
</dbReference>
<feature type="compositionally biased region" description="Basic and acidic residues" evidence="1">
    <location>
        <begin position="86"/>
        <end position="97"/>
    </location>
</feature>
<accession>A0A0P1A801</accession>
<evidence type="ECO:0000313" key="3">
    <source>
        <dbReference type="Proteomes" id="UP000054928"/>
    </source>
</evidence>
<feature type="compositionally biased region" description="Acidic residues" evidence="1">
    <location>
        <begin position="71"/>
        <end position="84"/>
    </location>
</feature>
<dbReference type="Proteomes" id="UP000054928">
    <property type="component" value="Unassembled WGS sequence"/>
</dbReference>
<name>A0A0P1A801_PLAHL</name>
<dbReference type="GeneID" id="36397276"/>
<dbReference type="Pfam" id="PF07491">
    <property type="entry name" value="PPI_Ypi1"/>
    <property type="match status" value="1"/>
</dbReference>
<dbReference type="RefSeq" id="XP_024572683.1">
    <property type="nucleotide sequence ID" value="XM_024719434.1"/>
</dbReference>
<dbReference type="GO" id="GO:0004865">
    <property type="term" value="F:protein serine/threonine phosphatase inhibitor activity"/>
    <property type="evidence" value="ECO:0007669"/>
    <property type="project" value="InterPro"/>
</dbReference>
<dbReference type="OrthoDB" id="307488at2759"/>
<feature type="compositionally biased region" description="Basic residues" evidence="1">
    <location>
        <begin position="98"/>
        <end position="108"/>
    </location>
</feature>
<proteinExistence type="predicted"/>
<organism evidence="2 3">
    <name type="scientific">Plasmopara halstedii</name>
    <name type="common">Downy mildew of sunflower</name>
    <dbReference type="NCBI Taxonomy" id="4781"/>
    <lineage>
        <taxon>Eukaryota</taxon>
        <taxon>Sar</taxon>
        <taxon>Stramenopiles</taxon>
        <taxon>Oomycota</taxon>
        <taxon>Peronosporomycetes</taxon>
        <taxon>Peronosporales</taxon>
        <taxon>Peronosporaceae</taxon>
        <taxon>Plasmopara</taxon>
    </lineage>
</organism>
<feature type="region of interest" description="Disordered" evidence="1">
    <location>
        <begin position="68"/>
        <end position="144"/>
    </location>
</feature>
<evidence type="ECO:0000256" key="1">
    <source>
        <dbReference type="SAM" id="MobiDB-lite"/>
    </source>
</evidence>